<organism evidence="2">
    <name type="scientific">mine drainage metagenome</name>
    <dbReference type="NCBI Taxonomy" id="410659"/>
    <lineage>
        <taxon>unclassified sequences</taxon>
        <taxon>metagenomes</taxon>
        <taxon>ecological metagenomes</taxon>
    </lineage>
</organism>
<reference evidence="2" key="1">
    <citation type="submission" date="2016-10" db="EMBL/GenBank/DDBJ databases">
        <title>Sequence of Gallionella enrichment culture.</title>
        <authorList>
            <person name="Poehlein A."/>
            <person name="Muehling M."/>
            <person name="Daniel R."/>
        </authorList>
    </citation>
    <scope>NUCLEOTIDE SEQUENCE</scope>
</reference>
<sequence length="295" mass="29939">MWPPDFSASRLPAFLSIGSSKAALACAASVAAAAASFASISVRIGSKKPYPTSSLADAGAAAANVCAGVMLVIFKASASSTKEQIATMSSTLSSVTSTKTARWSSRRDCVISPSKPSSLASASISRCGVSGNSMRKCCNDADTAGGAAASDWADMTGVGAVLAFATCGMPSGTAPNADNAFKRALICSTASWSTLLPFLCPSISISSTSFAVRNASTCSEVKGISPLRIRSSKDSRTWVTSVISLNPNVAAPPFMECAVRKMASRSSESGAAISTSSNNLSFSASNSAASSKKTW</sequence>
<comment type="caution">
    <text evidence="2">The sequence shown here is derived from an EMBL/GenBank/DDBJ whole genome shotgun (WGS) entry which is preliminary data.</text>
</comment>
<evidence type="ECO:0000313" key="2">
    <source>
        <dbReference type="EMBL" id="OIQ63664.1"/>
    </source>
</evidence>
<dbReference type="EMBL" id="MLJW01008808">
    <property type="protein sequence ID" value="OIQ63664.1"/>
    <property type="molecule type" value="Genomic_DNA"/>
</dbReference>
<gene>
    <name evidence="2" type="ORF">GALL_547950</name>
</gene>
<feature type="region of interest" description="Disordered" evidence="1">
    <location>
        <begin position="271"/>
        <end position="295"/>
    </location>
</feature>
<protein>
    <submittedName>
        <fullName evidence="2">Uncharacterized protein</fullName>
    </submittedName>
</protein>
<evidence type="ECO:0000256" key="1">
    <source>
        <dbReference type="SAM" id="MobiDB-lite"/>
    </source>
</evidence>
<dbReference type="AlphaFoldDB" id="A0A1J5NZI5"/>
<name>A0A1J5NZI5_9ZZZZ</name>
<proteinExistence type="predicted"/>
<accession>A0A1J5NZI5</accession>